<dbReference type="Pfam" id="PF00994">
    <property type="entry name" value="MoCF_biosynth"/>
    <property type="match status" value="1"/>
</dbReference>
<accession>A0A0B6EQB9</accession>
<dbReference type="InterPro" id="IPR036135">
    <property type="entry name" value="MoeA_linker/N_sf"/>
</dbReference>
<feature type="domain" description="MoaB/Mog" evidence="6">
    <location>
        <begin position="181"/>
        <end position="315"/>
    </location>
</feature>
<keyword evidence="5" id="KW-0460">Magnesium</keyword>
<evidence type="ECO:0000313" key="8">
    <source>
        <dbReference type="Proteomes" id="UP000031890"/>
    </source>
</evidence>
<comment type="function">
    <text evidence="1 5">Catalyzes the insertion of molybdate into adenylated molybdopterin with the concomitant release of AMP.</text>
</comment>
<keyword evidence="3 5" id="KW-0500">Molybdenum</keyword>
<dbReference type="Pfam" id="PF03453">
    <property type="entry name" value="MoeA_N"/>
    <property type="match status" value="1"/>
</dbReference>
<evidence type="ECO:0000256" key="5">
    <source>
        <dbReference type="RuleBase" id="RU365090"/>
    </source>
</evidence>
<evidence type="ECO:0000256" key="4">
    <source>
        <dbReference type="ARBA" id="ARBA00047317"/>
    </source>
</evidence>
<keyword evidence="5" id="KW-0501">Molybdenum cofactor biosynthesis</keyword>
<dbReference type="HOGENOM" id="CLU_010186_7_0_11"/>
<proteinExistence type="inferred from homology"/>
<dbReference type="InterPro" id="IPR036425">
    <property type="entry name" value="MoaB/Mog-like_dom_sf"/>
</dbReference>
<dbReference type="Gene3D" id="2.170.190.11">
    <property type="entry name" value="Molybdopterin biosynthesis moea protein, domain 3"/>
    <property type="match status" value="1"/>
</dbReference>
<keyword evidence="5" id="KW-0479">Metal-binding</keyword>
<dbReference type="EC" id="2.10.1.1" evidence="5"/>
<evidence type="ECO:0000256" key="1">
    <source>
        <dbReference type="ARBA" id="ARBA00002901"/>
    </source>
</evidence>
<reference evidence="7 8" key="1">
    <citation type="journal article" date="2015" name="Genome Announc.">
        <title>Complete Genome Sequence and Annotation of Corynebacterium singulare DSM 44357, Isolated from a Human Semen Specimen.</title>
        <authorList>
            <person name="Merten M."/>
            <person name="Brinkrolf K."/>
            <person name="Albersmeier A."/>
            <person name="Kutter Y."/>
            <person name="Ruckert C."/>
            <person name="Tauch A."/>
        </authorList>
    </citation>
    <scope>NUCLEOTIDE SEQUENCE [LARGE SCALE GENOMIC DNA]</scope>
    <source>
        <strain evidence="7">IBS B52218</strain>
    </source>
</reference>
<dbReference type="InterPro" id="IPR005110">
    <property type="entry name" value="MoeA_linker/N"/>
</dbReference>
<dbReference type="RefSeq" id="WP_042530452.1">
    <property type="nucleotide sequence ID" value="NZ_CP010827.1"/>
</dbReference>
<gene>
    <name evidence="7" type="primary">moeA2</name>
    <name evidence="7" type="ORF">CSING_05785</name>
</gene>
<dbReference type="InterPro" id="IPR036688">
    <property type="entry name" value="MoeA_C_domain_IV_sf"/>
</dbReference>
<dbReference type="GO" id="GO:0005829">
    <property type="term" value="C:cytosol"/>
    <property type="evidence" value="ECO:0007669"/>
    <property type="project" value="TreeGrafter"/>
</dbReference>
<evidence type="ECO:0000256" key="3">
    <source>
        <dbReference type="ARBA" id="ARBA00022505"/>
    </source>
</evidence>
<dbReference type="Gene3D" id="2.40.340.10">
    <property type="entry name" value="MoeA, C-terminal, domain IV"/>
    <property type="match status" value="1"/>
</dbReference>
<dbReference type="OrthoDB" id="9804758at2"/>
<dbReference type="Proteomes" id="UP000031890">
    <property type="component" value="Chromosome"/>
</dbReference>
<dbReference type="STRING" id="161899.CSING_05785"/>
<evidence type="ECO:0000256" key="2">
    <source>
        <dbReference type="ARBA" id="ARBA00010763"/>
    </source>
</evidence>
<dbReference type="CDD" id="cd00887">
    <property type="entry name" value="MoeA"/>
    <property type="match status" value="1"/>
</dbReference>
<dbReference type="SUPFAM" id="SSF53218">
    <property type="entry name" value="Molybdenum cofactor biosynthesis proteins"/>
    <property type="match status" value="1"/>
</dbReference>
<comment type="catalytic activity">
    <reaction evidence="4">
        <text>adenylyl-molybdopterin + molybdate = Mo-molybdopterin + AMP + H(+)</text>
        <dbReference type="Rhea" id="RHEA:35047"/>
        <dbReference type="ChEBI" id="CHEBI:15378"/>
        <dbReference type="ChEBI" id="CHEBI:36264"/>
        <dbReference type="ChEBI" id="CHEBI:62727"/>
        <dbReference type="ChEBI" id="CHEBI:71302"/>
        <dbReference type="ChEBI" id="CHEBI:456215"/>
        <dbReference type="EC" id="2.10.1.1"/>
    </reaction>
</comment>
<dbReference type="InterPro" id="IPR001453">
    <property type="entry name" value="MoaB/Mog_dom"/>
</dbReference>
<dbReference type="UniPathway" id="UPA00344"/>
<comment type="cofactor">
    <cofactor evidence="5">
        <name>Mg(2+)</name>
        <dbReference type="ChEBI" id="CHEBI:18420"/>
    </cofactor>
</comment>
<dbReference type="SMART" id="SM00852">
    <property type="entry name" value="MoCF_biosynth"/>
    <property type="match status" value="1"/>
</dbReference>
<dbReference type="EMBL" id="CP010827">
    <property type="protein sequence ID" value="AJI78692.1"/>
    <property type="molecule type" value="Genomic_DNA"/>
</dbReference>
<dbReference type="Gene3D" id="3.40.980.10">
    <property type="entry name" value="MoaB/Mog-like domain"/>
    <property type="match status" value="1"/>
</dbReference>
<dbReference type="GO" id="GO:0046872">
    <property type="term" value="F:metal ion binding"/>
    <property type="evidence" value="ECO:0007669"/>
    <property type="project" value="UniProtKB-UniRule"/>
</dbReference>
<dbReference type="SUPFAM" id="SSF63882">
    <property type="entry name" value="MoeA N-terminal region -like"/>
    <property type="match status" value="1"/>
</dbReference>
<comment type="pathway">
    <text evidence="5">Cofactor biosynthesis; molybdopterin biosynthesis.</text>
</comment>
<dbReference type="PANTHER" id="PTHR10192:SF5">
    <property type="entry name" value="GEPHYRIN"/>
    <property type="match status" value="1"/>
</dbReference>
<dbReference type="Gene3D" id="3.90.105.10">
    <property type="entry name" value="Molybdopterin biosynthesis moea protein, domain 2"/>
    <property type="match status" value="1"/>
</dbReference>
<evidence type="ECO:0000313" key="7">
    <source>
        <dbReference type="EMBL" id="AJI78692.1"/>
    </source>
</evidence>
<comment type="similarity">
    <text evidence="2 5">Belongs to the MoeA family.</text>
</comment>
<dbReference type="InterPro" id="IPR038987">
    <property type="entry name" value="MoeA-like"/>
</dbReference>
<sequence>MTTTGQTTSIEDYFARLQALIRPVPADTAAVQAGLVLAEAVTAQSAVPPQDNSAMDGFLTLPLDAPCSLQVIGDVPAGTPPLSPTPGTAVRIMTGAAVPDGFKGLVIPVEDTDVSAGPAPLPEAVTIHRLPPRNHIRRRGSHIAIGQEIAGPATLIDAPLLATLLSAGISTAQVHRIPRVAVIATGEELLSGLLPDSNGPMLDALIAATGPVSITRLCCGDDPSELRRVLDSVVQAEGGCDLIVTTGGVSAGAFDVVHAVLSQQADCAWFGHVEQRPGAPQGHALWAGVPVVCLPGNPVAAFVSAHLYLTPLLRSLRGLPRPAGPLDRPALRAVAGADFPGAKYPFIQPCLIEFDGTVTAAPPPGPRMRSHHVGALPGTRGFALITEPRAAGDELTVYPY</sequence>
<dbReference type="GO" id="GO:0006777">
    <property type="term" value="P:Mo-molybdopterin cofactor biosynthetic process"/>
    <property type="evidence" value="ECO:0007669"/>
    <property type="project" value="UniProtKB-UniRule"/>
</dbReference>
<dbReference type="PANTHER" id="PTHR10192">
    <property type="entry name" value="MOLYBDOPTERIN BIOSYNTHESIS PROTEIN"/>
    <property type="match status" value="1"/>
</dbReference>
<keyword evidence="5 7" id="KW-0808">Transferase</keyword>
<name>A0A0B6EQB9_9CORY</name>
<protein>
    <recommendedName>
        <fullName evidence="5">Molybdopterin molybdenumtransferase</fullName>
        <ecNumber evidence="5">2.10.1.1</ecNumber>
    </recommendedName>
</protein>
<evidence type="ECO:0000259" key="6">
    <source>
        <dbReference type="SMART" id="SM00852"/>
    </source>
</evidence>
<dbReference type="AlphaFoldDB" id="A0A0B6EQB9"/>
<dbReference type="KEGG" id="csx:CSING_05785"/>
<organism evidence="7 8">
    <name type="scientific">Corynebacterium singulare</name>
    <dbReference type="NCBI Taxonomy" id="161899"/>
    <lineage>
        <taxon>Bacteria</taxon>
        <taxon>Bacillati</taxon>
        <taxon>Actinomycetota</taxon>
        <taxon>Actinomycetes</taxon>
        <taxon>Mycobacteriales</taxon>
        <taxon>Corynebacteriaceae</taxon>
        <taxon>Corynebacterium</taxon>
    </lineage>
</organism>
<dbReference type="GO" id="GO:0061599">
    <property type="term" value="F:molybdopterin molybdotransferase activity"/>
    <property type="evidence" value="ECO:0007669"/>
    <property type="project" value="UniProtKB-UniRule"/>
</dbReference>